<feature type="region of interest" description="Disordered" evidence="2">
    <location>
        <begin position="280"/>
        <end position="343"/>
    </location>
</feature>
<evidence type="ECO:0008006" key="5">
    <source>
        <dbReference type="Google" id="ProtNLM"/>
    </source>
</evidence>
<feature type="compositionally biased region" description="Polar residues" evidence="2">
    <location>
        <begin position="128"/>
        <end position="137"/>
    </location>
</feature>
<feature type="region of interest" description="Disordered" evidence="2">
    <location>
        <begin position="362"/>
        <end position="430"/>
    </location>
</feature>
<dbReference type="InterPro" id="IPR015267">
    <property type="entry name" value="PPP4R2"/>
</dbReference>
<dbReference type="OrthoDB" id="341898at2759"/>
<name>A0A3R7FXE8_9EURO</name>
<feature type="compositionally biased region" description="Low complexity" evidence="2">
    <location>
        <begin position="105"/>
        <end position="115"/>
    </location>
</feature>
<evidence type="ECO:0000313" key="3">
    <source>
        <dbReference type="EMBL" id="RLM00506.1"/>
    </source>
</evidence>
<keyword evidence="4" id="KW-1185">Reference proteome</keyword>
<dbReference type="Pfam" id="PF09184">
    <property type="entry name" value="PPP4R2"/>
    <property type="match status" value="1"/>
</dbReference>
<evidence type="ECO:0000256" key="2">
    <source>
        <dbReference type="SAM" id="MobiDB-lite"/>
    </source>
</evidence>
<accession>A0A3R7FXE8</accession>
<feature type="region of interest" description="Disordered" evidence="2">
    <location>
        <begin position="65"/>
        <end position="137"/>
    </location>
</feature>
<comment type="similarity">
    <text evidence="1">Belongs to the PPP4R2 family.</text>
</comment>
<dbReference type="Proteomes" id="UP000215289">
    <property type="component" value="Unassembled WGS sequence"/>
</dbReference>
<reference evidence="3 4" key="1">
    <citation type="submission" date="2018-08" db="EMBL/GenBank/DDBJ databases">
        <title>Draft genome sequences of two Aspergillus turcosus clinical strains isolated from bronchoalveolar lavage fluid: one azole-susceptible and the other azole-resistant.</title>
        <authorList>
            <person name="Parent-Michaud M."/>
            <person name="Dufresne P.J."/>
            <person name="Fournier E."/>
            <person name="Martineau C."/>
            <person name="Moreira S."/>
            <person name="Perkins V."/>
            <person name="De Repentigny L."/>
            <person name="Dufresne S.F."/>
        </authorList>
    </citation>
    <scope>NUCLEOTIDE SEQUENCE [LARGE SCALE GENOMIC DNA]</scope>
    <source>
        <strain evidence="3">HMR AF 1038</strain>
    </source>
</reference>
<dbReference type="PANTHER" id="PTHR16487">
    <property type="entry name" value="PPP4R2-RELATED PROTEIN"/>
    <property type="match status" value="1"/>
</dbReference>
<feature type="compositionally biased region" description="Polar residues" evidence="2">
    <location>
        <begin position="65"/>
        <end position="74"/>
    </location>
</feature>
<dbReference type="GO" id="GO:0005634">
    <property type="term" value="C:nucleus"/>
    <property type="evidence" value="ECO:0007669"/>
    <property type="project" value="TreeGrafter"/>
</dbReference>
<proteinExistence type="inferred from homology"/>
<evidence type="ECO:0000313" key="4">
    <source>
        <dbReference type="Proteomes" id="UP000215289"/>
    </source>
</evidence>
<feature type="compositionally biased region" description="Polar residues" evidence="2">
    <location>
        <begin position="293"/>
        <end position="323"/>
    </location>
</feature>
<dbReference type="PANTHER" id="PTHR16487:SF0">
    <property type="entry name" value="PROTEIN PHOSPHATASE 4 REGULATORY SUBUNIT 2-RELATED"/>
    <property type="match status" value="1"/>
</dbReference>
<organism evidence="3 4">
    <name type="scientific">Aspergillus turcosus</name>
    <dbReference type="NCBI Taxonomy" id="1245748"/>
    <lineage>
        <taxon>Eukaryota</taxon>
        <taxon>Fungi</taxon>
        <taxon>Dikarya</taxon>
        <taxon>Ascomycota</taxon>
        <taxon>Pezizomycotina</taxon>
        <taxon>Eurotiomycetes</taxon>
        <taxon>Eurotiomycetidae</taxon>
        <taxon>Eurotiales</taxon>
        <taxon>Aspergillaceae</taxon>
        <taxon>Aspergillus</taxon>
        <taxon>Aspergillus subgen. Fumigati</taxon>
    </lineage>
</organism>
<feature type="compositionally biased region" description="Polar residues" evidence="2">
    <location>
        <begin position="83"/>
        <end position="99"/>
    </location>
</feature>
<dbReference type="STRING" id="1245748.A0A3R7FXE8"/>
<comment type="caution">
    <text evidence="3">The sequence shown here is derived from an EMBL/GenBank/DDBJ whole genome shotgun (WGS) entry which is preliminary data.</text>
</comment>
<evidence type="ECO:0000256" key="1">
    <source>
        <dbReference type="ARBA" id="ARBA00009207"/>
    </source>
</evidence>
<dbReference type="AlphaFoldDB" id="A0A3R7FXE8"/>
<gene>
    <name evidence="3" type="ORF">CFD26_108634</name>
</gene>
<sequence length="430" mass="45260">MIICPPTRLLVSLHPWQDEESLETVANGGMMDYDKWPAMLEPLLERLEHNVYNAFPLPKFHAETQSPVAQQQPSSYPPAAYSQEPNSLPPSGNKENTPPTEIENPSQSTIPASSATPPPSSERVPDSKPQSFVDTTTDTLPAPLMLLLDSVKSTLKTFFASKPPHTIQRLAELVLRPNAHYRTLPAYLRAVDRVVSVTSTADVFPLQTEASAGQANGVLNGGGHSFMFPDHAPGSDESLGGALLTPIPWLTGASSPGNDGGASLSEGLVSGDPLSLIAQTSQTEHVQHPVQGDTASHPTPQGQSSAPTAQNETMGGTSPQPADSSEEIPHARGPPILGVEDMGLQDGKGVEMTLACDANALANQSSAQTEQPSPTTEEQIDNQEPASRANADSDGDIQLDDAKEAGDSAPAATATAEANENPEATENKDV</sequence>
<dbReference type="GO" id="GO:0030289">
    <property type="term" value="C:protein phosphatase 4 complex"/>
    <property type="evidence" value="ECO:0007669"/>
    <property type="project" value="InterPro"/>
</dbReference>
<dbReference type="EMBL" id="NIDN02000015">
    <property type="protein sequence ID" value="RLM00506.1"/>
    <property type="molecule type" value="Genomic_DNA"/>
</dbReference>
<dbReference type="GO" id="GO:0019888">
    <property type="term" value="F:protein phosphatase regulator activity"/>
    <property type="evidence" value="ECO:0007669"/>
    <property type="project" value="InterPro"/>
</dbReference>
<protein>
    <recommendedName>
        <fullName evidence="5">Protein phosphatase 4 core regulatory subunit R2</fullName>
    </recommendedName>
</protein>
<feature type="compositionally biased region" description="Low complexity" evidence="2">
    <location>
        <begin position="409"/>
        <end position="424"/>
    </location>
</feature>
<feature type="compositionally biased region" description="Polar residues" evidence="2">
    <location>
        <begin position="362"/>
        <end position="385"/>
    </location>
</feature>
<dbReference type="GO" id="GO:0005737">
    <property type="term" value="C:cytoplasm"/>
    <property type="evidence" value="ECO:0007669"/>
    <property type="project" value="TreeGrafter"/>
</dbReference>